<dbReference type="InterPro" id="IPR008254">
    <property type="entry name" value="Flavodoxin/NO_synth"/>
</dbReference>
<dbReference type="PROSITE" id="PS50902">
    <property type="entry name" value="FLAVODOXIN_LIKE"/>
    <property type="match status" value="1"/>
</dbReference>
<keyword evidence="2" id="KW-0732">Signal</keyword>
<dbReference type="EMBL" id="JACOGK010000059">
    <property type="protein sequence ID" value="MBC3537986.1"/>
    <property type="molecule type" value="Genomic_DNA"/>
</dbReference>
<accession>A0ABR6VLA4</accession>
<feature type="signal peptide" evidence="2">
    <location>
        <begin position="1"/>
        <end position="21"/>
    </location>
</feature>
<dbReference type="Gene3D" id="3.40.50.360">
    <property type="match status" value="1"/>
</dbReference>
<dbReference type="Proteomes" id="UP000606870">
    <property type="component" value="Unassembled WGS sequence"/>
</dbReference>
<dbReference type="InterPro" id="IPR029039">
    <property type="entry name" value="Flavoprotein-like_sf"/>
</dbReference>
<dbReference type="PANTHER" id="PTHR39201">
    <property type="entry name" value="EXPORTED PROTEIN-RELATED"/>
    <property type="match status" value="1"/>
</dbReference>
<feature type="region of interest" description="Disordered" evidence="1">
    <location>
        <begin position="35"/>
        <end position="54"/>
    </location>
</feature>
<feature type="domain" description="Flavodoxin-like" evidence="3">
    <location>
        <begin position="61"/>
        <end position="213"/>
    </location>
</feature>
<protein>
    <submittedName>
        <fullName evidence="4">Flavodoxin</fullName>
    </submittedName>
</protein>
<name>A0ABR6VLA4_9FIRM</name>
<dbReference type="PROSITE" id="PS51257">
    <property type="entry name" value="PROKAR_LIPOPROTEIN"/>
    <property type="match status" value="1"/>
</dbReference>
<dbReference type="RefSeq" id="WP_186504552.1">
    <property type="nucleotide sequence ID" value="NZ_JACOGK010000059.1"/>
</dbReference>
<keyword evidence="5" id="KW-1185">Reference proteome</keyword>
<reference evidence="4 5" key="1">
    <citation type="submission" date="2020-08" db="EMBL/GenBank/DDBJ databases">
        <authorList>
            <person name="Liu C."/>
            <person name="Sun Q."/>
        </authorList>
    </citation>
    <scope>NUCLEOTIDE SEQUENCE [LARGE SCALE GENOMIC DNA]</scope>
    <source>
        <strain evidence="4 5">NSJ-59</strain>
    </source>
</reference>
<evidence type="ECO:0000256" key="2">
    <source>
        <dbReference type="SAM" id="SignalP"/>
    </source>
</evidence>
<evidence type="ECO:0000259" key="3">
    <source>
        <dbReference type="PROSITE" id="PS50902"/>
    </source>
</evidence>
<dbReference type="Pfam" id="PF12682">
    <property type="entry name" value="Flavodoxin_4"/>
    <property type="match status" value="1"/>
</dbReference>
<gene>
    <name evidence="4" type="ORF">H8J70_12125</name>
</gene>
<feature type="chain" id="PRO_5046225450" evidence="2">
    <location>
        <begin position="22"/>
        <end position="213"/>
    </location>
</feature>
<comment type="caution">
    <text evidence="4">The sequence shown here is derived from an EMBL/GenBank/DDBJ whole genome shotgun (WGS) entry which is preliminary data.</text>
</comment>
<organism evidence="4 5">
    <name type="scientific">Megasphaera hominis</name>
    <dbReference type="NCBI Taxonomy" id="159836"/>
    <lineage>
        <taxon>Bacteria</taxon>
        <taxon>Bacillati</taxon>
        <taxon>Bacillota</taxon>
        <taxon>Negativicutes</taxon>
        <taxon>Veillonellales</taxon>
        <taxon>Veillonellaceae</taxon>
        <taxon>Megasphaera</taxon>
    </lineage>
</organism>
<evidence type="ECO:0000256" key="1">
    <source>
        <dbReference type="SAM" id="MobiDB-lite"/>
    </source>
</evidence>
<sequence>MKKFWQHVLTALMLTALMVVAGGCGGADAQKTQATASASTQETKQQPQEADTMKKGTNSHVLIAYYSLTGTTKQAAEAIQAATGGDLVFIEPADSYPQDHDPCLARQMADIRNNARPAVATQVKNMDQYDTIFVGYPIWYYQAPLIINTFLESYNLQGKRIIPFCTSGGYPIDKSITILKDSAPQATWEQGLRVSGKNSDFKKWLAGLGFRNK</sequence>
<proteinExistence type="predicted"/>
<dbReference type="PANTHER" id="PTHR39201:SF1">
    <property type="entry name" value="FLAVODOXIN-LIKE DOMAIN-CONTAINING PROTEIN"/>
    <property type="match status" value="1"/>
</dbReference>
<evidence type="ECO:0000313" key="5">
    <source>
        <dbReference type="Proteomes" id="UP000606870"/>
    </source>
</evidence>
<evidence type="ECO:0000313" key="4">
    <source>
        <dbReference type="EMBL" id="MBC3537986.1"/>
    </source>
</evidence>
<dbReference type="SUPFAM" id="SSF52218">
    <property type="entry name" value="Flavoproteins"/>
    <property type="match status" value="1"/>
</dbReference>
<feature type="compositionally biased region" description="Low complexity" evidence="1">
    <location>
        <begin position="35"/>
        <end position="46"/>
    </location>
</feature>